<dbReference type="RefSeq" id="WP_234865052.1">
    <property type="nucleotide sequence ID" value="NZ_JAKEVY010000002.1"/>
</dbReference>
<dbReference type="EMBL" id="JAKEVY010000002">
    <property type="protein sequence ID" value="MCF1714404.1"/>
    <property type="molecule type" value="Genomic_DNA"/>
</dbReference>
<protein>
    <recommendedName>
        <fullName evidence="3">YD repeat-containing protein</fullName>
    </recommendedName>
</protein>
<organism evidence="1 2">
    <name type="scientific">Flavihumibacter fluminis</name>
    <dbReference type="NCBI Taxonomy" id="2909236"/>
    <lineage>
        <taxon>Bacteria</taxon>
        <taxon>Pseudomonadati</taxon>
        <taxon>Bacteroidota</taxon>
        <taxon>Chitinophagia</taxon>
        <taxon>Chitinophagales</taxon>
        <taxon>Chitinophagaceae</taxon>
        <taxon>Flavihumibacter</taxon>
    </lineage>
</organism>
<evidence type="ECO:0008006" key="3">
    <source>
        <dbReference type="Google" id="ProtNLM"/>
    </source>
</evidence>
<gene>
    <name evidence="1" type="ORF">L0U88_07170</name>
</gene>
<evidence type="ECO:0000313" key="1">
    <source>
        <dbReference type="EMBL" id="MCF1714404.1"/>
    </source>
</evidence>
<sequence length="243" mass="27516">MKKTLFAALVALLFVHCSKSDDDTNTTPPEETNQFANCLVTRTERDGFEPHIFTYDNQKRLIKHEYAGYENVLTYTGNTVINTQTSNGNPHYKKTITLNDKGFATKIKVENPNGTWREELYEYDGTRVVKKSTSTNSSISPKHSYYQWLDGNMVGETDPEGDITSYTFNTDELFQQGENAGIAELELGYKIIRNKNRIKSIKSPSGTITNHSYSEDDQGKIIRRQVSSTSGANYSEKILYSCN</sequence>
<dbReference type="Proteomes" id="UP001200145">
    <property type="component" value="Unassembled WGS sequence"/>
</dbReference>
<reference evidence="1 2" key="1">
    <citation type="submission" date="2022-01" db="EMBL/GenBank/DDBJ databases">
        <title>Flavihumibacter sp. nov., isolated from sediment of a river.</title>
        <authorList>
            <person name="Liu H."/>
        </authorList>
    </citation>
    <scope>NUCLEOTIDE SEQUENCE [LARGE SCALE GENOMIC DNA]</scope>
    <source>
        <strain evidence="1 2">RY-1</strain>
    </source>
</reference>
<proteinExistence type="predicted"/>
<name>A0ABS9BFB4_9BACT</name>
<keyword evidence="2" id="KW-1185">Reference proteome</keyword>
<evidence type="ECO:0000313" key="2">
    <source>
        <dbReference type="Proteomes" id="UP001200145"/>
    </source>
</evidence>
<accession>A0ABS9BFB4</accession>
<comment type="caution">
    <text evidence="1">The sequence shown here is derived from an EMBL/GenBank/DDBJ whole genome shotgun (WGS) entry which is preliminary data.</text>
</comment>